<keyword evidence="3" id="KW-1185">Reference proteome</keyword>
<sequence length="289" mass="31063">MHIVITGSLGNIGKPLTQDLLQLGHRVTVISSNPGKQKEIEELGAIAAIGKLEDVEFLTRTLTGADALFAMEPPNFAAPDHNEYYKTIANSYVAAAKATHLPRIVHLSSWGAHLEKGTGFITGSYHAEQILNALDNVTHLRAGSFYTNLYSFAGMIKQAGFIGTNYGGEDKVVMVHPRDIAAVAAEELTKKESEPVRYVASTDITANAAAKAIGAAIGKPGLQWITLSDEEVTKAMLERGMQPFQVAPLVELGAAIHSGAMRSDYDLHPPATMGKTSIEDFAKEFSARF</sequence>
<dbReference type="Gene3D" id="3.40.50.720">
    <property type="entry name" value="NAD(P)-binding Rossmann-like Domain"/>
    <property type="match status" value="1"/>
</dbReference>
<evidence type="ECO:0000313" key="3">
    <source>
        <dbReference type="Proteomes" id="UP000261174"/>
    </source>
</evidence>
<organism evidence="2 3">
    <name type="scientific">Chitinophaga silvisoli</name>
    <dbReference type="NCBI Taxonomy" id="2291814"/>
    <lineage>
        <taxon>Bacteria</taxon>
        <taxon>Pseudomonadati</taxon>
        <taxon>Bacteroidota</taxon>
        <taxon>Chitinophagia</taxon>
        <taxon>Chitinophagales</taxon>
        <taxon>Chitinophagaceae</taxon>
        <taxon>Chitinophaga</taxon>
    </lineage>
</organism>
<evidence type="ECO:0000313" key="2">
    <source>
        <dbReference type="EMBL" id="RFM31058.1"/>
    </source>
</evidence>
<dbReference type="InterPro" id="IPR016040">
    <property type="entry name" value="NAD(P)-bd_dom"/>
</dbReference>
<name>A0A3E1NTG6_9BACT</name>
<accession>A0A3E1NTG6</accession>
<dbReference type="PANTHER" id="PTHR43162:SF1">
    <property type="entry name" value="PRESTALK A DIFFERENTIATION PROTEIN A"/>
    <property type="match status" value="1"/>
</dbReference>
<evidence type="ECO:0000259" key="1">
    <source>
        <dbReference type="Pfam" id="PF13460"/>
    </source>
</evidence>
<dbReference type="AlphaFoldDB" id="A0A3E1NTG6"/>
<dbReference type="Pfam" id="PF13460">
    <property type="entry name" value="NAD_binding_10"/>
    <property type="match status" value="1"/>
</dbReference>
<reference evidence="2 3" key="1">
    <citation type="submission" date="2018-08" db="EMBL/GenBank/DDBJ databases">
        <title>Chitinophaga sp. K20C18050901, a novel bacterium isolated from forest soil.</title>
        <authorList>
            <person name="Wang C."/>
        </authorList>
    </citation>
    <scope>NUCLEOTIDE SEQUENCE [LARGE SCALE GENOMIC DNA]</scope>
    <source>
        <strain evidence="2 3">K20C18050901</strain>
    </source>
</reference>
<dbReference type="RefSeq" id="WP_116857372.1">
    <property type="nucleotide sequence ID" value="NZ_QTJV01000017.1"/>
</dbReference>
<dbReference type="Gene3D" id="3.90.25.10">
    <property type="entry name" value="UDP-galactose 4-epimerase, domain 1"/>
    <property type="match status" value="1"/>
</dbReference>
<dbReference type="PANTHER" id="PTHR43162">
    <property type="match status" value="1"/>
</dbReference>
<comment type="caution">
    <text evidence="2">The sequence shown here is derived from an EMBL/GenBank/DDBJ whole genome shotgun (WGS) entry which is preliminary data.</text>
</comment>
<dbReference type="InterPro" id="IPR051604">
    <property type="entry name" value="Ergot_Alk_Oxidoreductase"/>
</dbReference>
<dbReference type="Proteomes" id="UP000261174">
    <property type="component" value="Unassembled WGS sequence"/>
</dbReference>
<protein>
    <submittedName>
        <fullName evidence="2">NAD-dependent dehydratase</fullName>
    </submittedName>
</protein>
<dbReference type="InterPro" id="IPR036291">
    <property type="entry name" value="NAD(P)-bd_dom_sf"/>
</dbReference>
<feature type="domain" description="NAD(P)-binding" evidence="1">
    <location>
        <begin position="7"/>
        <end position="119"/>
    </location>
</feature>
<dbReference type="SUPFAM" id="SSF51735">
    <property type="entry name" value="NAD(P)-binding Rossmann-fold domains"/>
    <property type="match status" value="1"/>
</dbReference>
<gene>
    <name evidence="2" type="ORF">DXN04_31335</name>
</gene>
<dbReference type="OrthoDB" id="2149806at2"/>
<dbReference type="EMBL" id="QTJV01000017">
    <property type="protein sequence ID" value="RFM31058.1"/>
    <property type="molecule type" value="Genomic_DNA"/>
</dbReference>
<proteinExistence type="predicted"/>